<dbReference type="EMBL" id="AEWV01000042">
    <property type="protein sequence ID" value="EGC16385.1"/>
    <property type="molecule type" value="Genomic_DNA"/>
</dbReference>
<sequence>MLHIELTQQKMFDEYPQTTAQYLLFKQINTRFRNPEISNIVLLNRPKLHTSQRTVRHHASSFSNLKRI</sequence>
<evidence type="ECO:0000313" key="2">
    <source>
        <dbReference type="Proteomes" id="UP000004088"/>
    </source>
</evidence>
<dbReference type="HOGENOM" id="CLU_2788335_0_0_4"/>
<organism evidence="1 2">
    <name type="scientific">Kingella denitrificans ATCC 33394</name>
    <dbReference type="NCBI Taxonomy" id="888741"/>
    <lineage>
        <taxon>Bacteria</taxon>
        <taxon>Pseudomonadati</taxon>
        <taxon>Pseudomonadota</taxon>
        <taxon>Betaproteobacteria</taxon>
        <taxon>Neisseriales</taxon>
        <taxon>Neisseriaceae</taxon>
        <taxon>Kingella</taxon>
    </lineage>
</organism>
<protein>
    <submittedName>
        <fullName evidence="1">Uncharacterized protein</fullName>
    </submittedName>
</protein>
<dbReference type="STRING" id="888741.HMPREF9098_2220"/>
<evidence type="ECO:0000313" key="1">
    <source>
        <dbReference type="EMBL" id="EGC16385.1"/>
    </source>
</evidence>
<comment type="caution">
    <text evidence="1">The sequence shown here is derived from an EMBL/GenBank/DDBJ whole genome shotgun (WGS) entry which is preliminary data.</text>
</comment>
<proteinExistence type="predicted"/>
<gene>
    <name evidence="1" type="ORF">HMPREF9098_2220</name>
</gene>
<dbReference type="AlphaFoldDB" id="F0F285"/>
<reference evidence="1 2" key="1">
    <citation type="submission" date="2011-01" db="EMBL/GenBank/DDBJ databases">
        <authorList>
            <person name="Muzny D."/>
            <person name="Qin X."/>
            <person name="Deng J."/>
            <person name="Jiang H."/>
            <person name="Liu Y."/>
            <person name="Qu J."/>
            <person name="Song X.-Z."/>
            <person name="Zhang L."/>
            <person name="Thornton R."/>
            <person name="Coyle M."/>
            <person name="Francisco L."/>
            <person name="Jackson L."/>
            <person name="Javaid M."/>
            <person name="Korchina V."/>
            <person name="Kovar C."/>
            <person name="Mata R."/>
            <person name="Mathew T."/>
            <person name="Ngo R."/>
            <person name="Nguyen L."/>
            <person name="Nguyen N."/>
            <person name="Okwuonu G."/>
            <person name="Ongeri F."/>
            <person name="Pham C."/>
            <person name="Simmons D."/>
            <person name="Wilczek-Boney K."/>
            <person name="Hale W."/>
            <person name="Jakkamsetti A."/>
            <person name="Pham P."/>
            <person name="Ruth R."/>
            <person name="San Lucas F."/>
            <person name="Warren J."/>
            <person name="Zhang J."/>
            <person name="Zhao Z."/>
            <person name="Zhou C."/>
            <person name="Zhu D."/>
            <person name="Lee S."/>
            <person name="Bess C."/>
            <person name="Blankenburg K."/>
            <person name="Forbes L."/>
            <person name="Fu Q."/>
            <person name="Gubbala S."/>
            <person name="Hirani K."/>
            <person name="Jayaseelan J.C."/>
            <person name="Lara F."/>
            <person name="Munidasa M."/>
            <person name="Palculict T."/>
            <person name="Patil S."/>
            <person name="Pu L.-L."/>
            <person name="Saada N."/>
            <person name="Tang L."/>
            <person name="Weissenberger G."/>
            <person name="Zhu Y."/>
            <person name="Hemphill L."/>
            <person name="Shang Y."/>
            <person name="Youmans B."/>
            <person name="Ayvaz T."/>
            <person name="Ross M."/>
            <person name="Santibanez J."/>
            <person name="Aqrawi P."/>
            <person name="Gross S."/>
            <person name="Joshi V."/>
            <person name="Fowler G."/>
            <person name="Nazareth L."/>
            <person name="Reid J."/>
            <person name="Worley K."/>
            <person name="Petrosino J."/>
            <person name="Highlander S."/>
            <person name="Gibbs R."/>
        </authorList>
    </citation>
    <scope>NUCLEOTIDE SEQUENCE [LARGE SCALE GENOMIC DNA]</scope>
    <source>
        <strain evidence="1 2">ATCC 33394</strain>
    </source>
</reference>
<keyword evidence="2" id="KW-1185">Reference proteome</keyword>
<accession>F0F285</accession>
<name>F0F285_9NEIS</name>
<dbReference type="Proteomes" id="UP000004088">
    <property type="component" value="Unassembled WGS sequence"/>
</dbReference>